<feature type="region of interest" description="Disordered" evidence="22">
    <location>
        <begin position="452"/>
        <end position="472"/>
    </location>
</feature>
<evidence type="ECO:0000256" key="16">
    <source>
        <dbReference type="ARBA" id="ARBA00023273"/>
    </source>
</evidence>
<organism evidence="24 25">
    <name type="scientific">Phyllostomus discolor</name>
    <name type="common">pale spear-nosed bat</name>
    <dbReference type="NCBI Taxonomy" id="89673"/>
    <lineage>
        <taxon>Eukaryota</taxon>
        <taxon>Metazoa</taxon>
        <taxon>Chordata</taxon>
        <taxon>Craniata</taxon>
        <taxon>Vertebrata</taxon>
        <taxon>Euteleostomi</taxon>
        <taxon>Mammalia</taxon>
        <taxon>Eutheria</taxon>
        <taxon>Laurasiatheria</taxon>
        <taxon>Chiroptera</taxon>
        <taxon>Yangochiroptera</taxon>
        <taxon>Phyllostomidae</taxon>
        <taxon>Phyllostominae</taxon>
        <taxon>Phyllostomus</taxon>
    </lineage>
</organism>
<dbReference type="InterPro" id="IPR009091">
    <property type="entry name" value="RCC1/BLIP-II"/>
</dbReference>
<feature type="region of interest" description="Disordered" evidence="22">
    <location>
        <begin position="689"/>
        <end position="711"/>
    </location>
</feature>
<dbReference type="Gene3D" id="2.130.10.30">
    <property type="entry name" value="Regulator of chromosome condensation 1/beta-lactamase-inhibitor protein II"/>
    <property type="match status" value="1"/>
</dbReference>
<evidence type="ECO:0000256" key="2">
    <source>
        <dbReference type="ARBA" id="ARBA00004300"/>
    </source>
</evidence>
<feature type="compositionally biased region" description="Polar residues" evidence="22">
    <location>
        <begin position="530"/>
        <end position="552"/>
    </location>
</feature>
<evidence type="ECO:0000256" key="6">
    <source>
        <dbReference type="ARBA" id="ARBA00022490"/>
    </source>
</evidence>
<evidence type="ECO:0000313" key="25">
    <source>
        <dbReference type="Proteomes" id="UP000664940"/>
    </source>
</evidence>
<dbReference type="InterPro" id="IPR000408">
    <property type="entry name" value="Reg_chr_condens"/>
</dbReference>
<keyword evidence="11" id="KW-0970">Cilium biogenesis/degradation</keyword>
<comment type="caution">
    <text evidence="24">The sequence shown here is derived from an EMBL/GenBank/DDBJ whole genome shotgun (WGS) entry which is preliminary data.</text>
</comment>
<evidence type="ECO:0000256" key="15">
    <source>
        <dbReference type="ARBA" id="ARBA00023212"/>
    </source>
</evidence>
<keyword evidence="10" id="KW-0677">Repeat</keyword>
<sequence length="711" mass="77873">MRTVSLWRPEGLSRPAWWPNGYFRRNRIDPAVFSAQAQIPRIALGMGEPEEEVPDSGAVFTFGKSKFAENMPSKFWFKNDIPIYLACGDEHTAVITGNNKLYMFGSNNWGQLGFGSKSAVCKPTCVKALKPEKVKLAACGRNHTLVSTEGGKVYAVGGNNEGQLGLGDTEDRDTFHLIEFFTSQHQLKQLSAGSNTSAALTEDGKLFVWGENSEGQIGLNNVSNVCVPHQVTFGKPIAWISCGYYHSAFVTRDGELYTFGEPECGKLGLPQELLMNHRVPQLVTGIPEKVLQVACGGGHTVVLTEKGVYTFGLGQFGQLGLGTFIFETAEPQVVESVNGRKITSISCGENHTALITDVGCMYTFGDGRYGKLGLGMENFTNQFAPTLCPNFLRFRVHSVACGGCHMIVFATPEHVTEKFEFVEESEPCTSGAISVPISNVTSGSILHSTLSARVRRREREKPPDSLQMTQTLPPVERTIGPSAFSPLSSVPFCVSTTNLTEMMTEKEGHMKHMEPGNFQDKMIKGKDTDNSSSADTESLGETTDVLNMNCKLSENEEPEDKEEEVNEHLEGEKKAAEDSKCVPEFGHSETSNNSVKKDQENKQEPAIYEYNENPKGNVCEHGKSNSAENLGGSESTPAKDMKVSKKTFLFKRKSLKSMPSNNEPLPEIKSVGDQIAFKSSKKAFIQNLLGQNNQDTSPPNTEKTSKSCVIL</sequence>
<accession>A0A834DPR7</accession>
<evidence type="ECO:0000256" key="7">
    <source>
        <dbReference type="ARBA" id="ARBA00022553"/>
    </source>
</evidence>
<protein>
    <recommendedName>
        <fullName evidence="20">X-linked retinitis pigmentosa GTPase regulator</fullName>
    </recommendedName>
</protein>
<evidence type="ECO:0000256" key="11">
    <source>
        <dbReference type="ARBA" id="ARBA00022794"/>
    </source>
</evidence>
<feature type="repeat" description="RCC1" evidence="21">
    <location>
        <begin position="99"/>
        <end position="150"/>
    </location>
</feature>
<evidence type="ECO:0000256" key="3">
    <source>
        <dbReference type="ARBA" id="ARBA00004555"/>
    </source>
</evidence>
<dbReference type="FunFam" id="2.130.10.30:FF:000013">
    <property type="entry name" value="Retinitis pigmentosa GTPase regulator isoform 1"/>
    <property type="match status" value="1"/>
</dbReference>
<dbReference type="PROSITE" id="PS00626">
    <property type="entry name" value="RCC1_2"/>
    <property type="match status" value="4"/>
</dbReference>
<dbReference type="InterPro" id="IPR058923">
    <property type="entry name" value="RCC1-like_dom"/>
</dbReference>
<feature type="compositionally biased region" description="Polar residues" evidence="22">
    <location>
        <begin position="689"/>
        <end position="702"/>
    </location>
</feature>
<feature type="compositionally biased region" description="Acidic residues" evidence="22">
    <location>
        <begin position="555"/>
        <end position="565"/>
    </location>
</feature>
<feature type="repeat" description="RCC1" evidence="21">
    <location>
        <begin position="151"/>
        <end position="203"/>
    </location>
</feature>
<evidence type="ECO:0000256" key="9">
    <source>
        <dbReference type="ARBA" id="ARBA00022658"/>
    </source>
</evidence>
<dbReference type="PROSITE" id="PS50012">
    <property type="entry name" value="RCC1_3"/>
    <property type="match status" value="6"/>
</dbReference>
<feature type="repeat" description="RCC1" evidence="21">
    <location>
        <begin position="204"/>
        <end position="253"/>
    </location>
</feature>
<name>A0A834DPR7_9CHIR</name>
<evidence type="ECO:0000313" key="24">
    <source>
        <dbReference type="EMBL" id="KAF6091405.1"/>
    </source>
</evidence>
<dbReference type="Pfam" id="PF00415">
    <property type="entry name" value="RCC1"/>
    <property type="match status" value="1"/>
</dbReference>
<dbReference type="PANTHER" id="PTHR22872">
    <property type="entry name" value="BTK-BINDING PROTEIN-RELATED"/>
    <property type="match status" value="1"/>
</dbReference>
<evidence type="ECO:0000256" key="20">
    <source>
        <dbReference type="ARBA" id="ARBA00073293"/>
    </source>
</evidence>
<evidence type="ECO:0000256" key="8">
    <source>
        <dbReference type="ARBA" id="ARBA00022606"/>
    </source>
</evidence>
<gene>
    <name evidence="24" type="ORF">HJG60_016541</name>
</gene>
<proteinExistence type="predicted"/>
<dbReference type="GO" id="GO:0007601">
    <property type="term" value="P:visual perception"/>
    <property type="evidence" value="ECO:0007669"/>
    <property type="project" value="UniProtKB-KW"/>
</dbReference>
<evidence type="ECO:0000256" key="22">
    <source>
        <dbReference type="SAM" id="MobiDB-lite"/>
    </source>
</evidence>
<keyword evidence="14" id="KW-0969">Cilium</keyword>
<dbReference type="AlphaFoldDB" id="A0A834DPR7"/>
<evidence type="ECO:0000256" key="17">
    <source>
        <dbReference type="ARBA" id="ARBA00023288"/>
    </source>
</evidence>
<evidence type="ECO:0000256" key="4">
    <source>
        <dbReference type="ARBA" id="ARBA00004611"/>
    </source>
</evidence>
<keyword evidence="8" id="KW-0716">Sensory transduction</keyword>
<comment type="subcellular location">
    <subcellularLocation>
        <location evidence="1">Cytoplasm</location>
        <location evidence="1">Cytoskeleton</location>
        <location evidence="1">Cilium basal body</location>
    </subcellularLocation>
    <subcellularLocation>
        <location evidence="4">Cytoplasm</location>
        <location evidence="4">Cytoskeleton</location>
        <location evidence="4">Flagellum axoneme</location>
    </subcellularLocation>
    <subcellularLocation>
        <location evidence="2">Cytoplasm</location>
        <location evidence="2">Cytoskeleton</location>
        <location evidence="2">Microtubule organizing center</location>
        <location evidence="2">Centrosome</location>
    </subcellularLocation>
    <subcellularLocation>
        <location evidence="3">Golgi apparatus</location>
    </subcellularLocation>
</comment>
<feature type="domain" description="RCC1-like" evidence="23">
    <location>
        <begin position="184"/>
        <end position="410"/>
    </location>
</feature>
<dbReference type="InterPro" id="IPR051625">
    <property type="entry name" value="Signaling_Regulatory_Domain"/>
</dbReference>
<evidence type="ECO:0000256" key="18">
    <source>
        <dbReference type="ARBA" id="ARBA00023289"/>
    </source>
</evidence>
<dbReference type="GO" id="GO:0030030">
    <property type="term" value="P:cell projection organization"/>
    <property type="evidence" value="ECO:0007669"/>
    <property type="project" value="UniProtKB-KW"/>
</dbReference>
<feature type="repeat" description="RCC1" evidence="21">
    <location>
        <begin position="359"/>
        <end position="412"/>
    </location>
</feature>
<keyword evidence="12" id="KW-0282">Flagellum</keyword>
<feature type="region of interest" description="Disordered" evidence="22">
    <location>
        <begin position="511"/>
        <end position="644"/>
    </location>
</feature>
<evidence type="ECO:0000256" key="1">
    <source>
        <dbReference type="ARBA" id="ARBA00004120"/>
    </source>
</evidence>
<evidence type="ECO:0000256" key="12">
    <source>
        <dbReference type="ARBA" id="ARBA00022846"/>
    </source>
</evidence>
<evidence type="ECO:0000256" key="5">
    <source>
        <dbReference type="ARBA" id="ARBA00022481"/>
    </source>
</evidence>
<feature type="compositionally biased region" description="Basic and acidic residues" evidence="22">
    <location>
        <begin position="566"/>
        <end position="581"/>
    </location>
</feature>
<keyword evidence="15" id="KW-0206">Cytoskeleton</keyword>
<keyword evidence="18" id="KW-0636">Prenylation</keyword>
<keyword evidence="17" id="KW-0449">Lipoprotein</keyword>
<dbReference type="GO" id="GO:0005085">
    <property type="term" value="F:guanyl-nucleotide exchange factor activity"/>
    <property type="evidence" value="ECO:0007669"/>
    <property type="project" value="UniProtKB-KW"/>
</dbReference>
<evidence type="ECO:0000256" key="10">
    <source>
        <dbReference type="ARBA" id="ARBA00022737"/>
    </source>
</evidence>
<keyword evidence="9" id="KW-0344">Guanine-nucleotide releasing factor</keyword>
<keyword evidence="16" id="KW-0966">Cell projection</keyword>
<keyword evidence="5" id="KW-0488">Methylation</keyword>
<keyword evidence="19" id="KW-0844">Vision</keyword>
<feature type="repeat" description="RCC1" evidence="21">
    <location>
        <begin position="254"/>
        <end position="306"/>
    </location>
</feature>
<dbReference type="GO" id="GO:0005794">
    <property type="term" value="C:Golgi apparatus"/>
    <property type="evidence" value="ECO:0007669"/>
    <property type="project" value="UniProtKB-SubCell"/>
</dbReference>
<feature type="repeat" description="RCC1" evidence="21">
    <location>
        <begin position="306"/>
        <end position="358"/>
    </location>
</feature>
<evidence type="ECO:0000256" key="13">
    <source>
        <dbReference type="ARBA" id="ARBA00023034"/>
    </source>
</evidence>
<evidence type="ECO:0000256" key="19">
    <source>
        <dbReference type="ARBA" id="ARBA00023305"/>
    </source>
</evidence>
<evidence type="ECO:0000259" key="23">
    <source>
        <dbReference type="Pfam" id="PF25390"/>
    </source>
</evidence>
<dbReference type="EMBL" id="JABVXQ010000009">
    <property type="protein sequence ID" value="KAF6091405.1"/>
    <property type="molecule type" value="Genomic_DNA"/>
</dbReference>
<dbReference type="GO" id="GO:0005813">
    <property type="term" value="C:centrosome"/>
    <property type="evidence" value="ECO:0007669"/>
    <property type="project" value="UniProtKB-SubCell"/>
</dbReference>
<dbReference type="Pfam" id="PF25390">
    <property type="entry name" value="WD40_RLD"/>
    <property type="match status" value="1"/>
</dbReference>
<keyword evidence="6" id="KW-0963">Cytoplasm</keyword>
<evidence type="ECO:0000256" key="14">
    <source>
        <dbReference type="ARBA" id="ARBA00023069"/>
    </source>
</evidence>
<dbReference type="PANTHER" id="PTHR22872:SF9">
    <property type="entry name" value="X-LINKED RETINITIS PIGMENTOSA GTPASE REGULATOR"/>
    <property type="match status" value="1"/>
</dbReference>
<dbReference type="Proteomes" id="UP000664940">
    <property type="component" value="Unassembled WGS sequence"/>
</dbReference>
<dbReference type="PRINTS" id="PR00633">
    <property type="entry name" value="RCCNDNSATION"/>
</dbReference>
<evidence type="ECO:0000256" key="21">
    <source>
        <dbReference type="PROSITE-ProRule" id="PRU00235"/>
    </source>
</evidence>
<dbReference type="SUPFAM" id="SSF50985">
    <property type="entry name" value="RCC1/BLIP-II"/>
    <property type="match status" value="1"/>
</dbReference>
<reference evidence="24 25" key="1">
    <citation type="journal article" date="2020" name="Nature">
        <title>Six reference-quality genomes reveal evolution of bat adaptations.</title>
        <authorList>
            <person name="Jebb D."/>
            <person name="Huang Z."/>
            <person name="Pippel M."/>
            <person name="Hughes G.M."/>
            <person name="Lavrichenko K."/>
            <person name="Devanna P."/>
            <person name="Winkler S."/>
            <person name="Jermiin L.S."/>
            <person name="Skirmuntt E.C."/>
            <person name="Katzourakis A."/>
            <person name="Burkitt-Gray L."/>
            <person name="Ray D.A."/>
            <person name="Sullivan K.A.M."/>
            <person name="Roscito J.G."/>
            <person name="Kirilenko B.M."/>
            <person name="Davalos L.M."/>
            <person name="Corthals A.P."/>
            <person name="Power M.L."/>
            <person name="Jones G."/>
            <person name="Ransome R.D."/>
            <person name="Dechmann D.K.N."/>
            <person name="Locatelli A.G."/>
            <person name="Puechmaille S.J."/>
            <person name="Fedrigo O."/>
            <person name="Jarvis E.D."/>
            <person name="Hiller M."/>
            <person name="Vernes S.C."/>
            <person name="Myers E.W."/>
            <person name="Teeling E.C."/>
        </authorList>
    </citation>
    <scope>NUCLEOTIDE SEQUENCE [LARGE SCALE GENOMIC DNA]</scope>
    <source>
        <strain evidence="24">Bat1K_MPI-CBG_1</strain>
    </source>
</reference>
<dbReference type="GO" id="GO:0005929">
    <property type="term" value="C:cilium"/>
    <property type="evidence" value="ECO:0007669"/>
    <property type="project" value="UniProtKB-ARBA"/>
</dbReference>
<keyword evidence="7" id="KW-0597">Phosphoprotein</keyword>
<keyword evidence="13" id="KW-0333">Golgi apparatus</keyword>
<feature type="compositionally biased region" description="Polar residues" evidence="22">
    <location>
        <begin position="624"/>
        <end position="636"/>
    </location>
</feature>